<proteinExistence type="predicted"/>
<accession>A0A1B9B821</accession>
<protein>
    <submittedName>
        <fullName evidence="2">Subunit I/II of b(O/a)3-type cytochrome C oxidase</fullName>
    </submittedName>
</protein>
<dbReference type="AlphaFoldDB" id="A0A1B9B821"/>
<gene>
    <name evidence="2" type="ORF">A8F95_00560</name>
</gene>
<keyword evidence="1" id="KW-0812">Transmembrane</keyword>
<keyword evidence="1" id="KW-1133">Transmembrane helix</keyword>
<reference evidence="3" key="1">
    <citation type="submission" date="2016-05" db="EMBL/GenBank/DDBJ databases">
        <authorList>
            <person name="Liu B."/>
            <person name="Wang J."/>
            <person name="Zhu Y."/>
            <person name="Liu G."/>
            <person name="Chen Q."/>
            <person name="Chen Z."/>
            <person name="Lan J."/>
            <person name="Che J."/>
            <person name="Ge C."/>
            <person name="Shi H."/>
            <person name="Pan Z."/>
            <person name="Liu X."/>
        </authorList>
    </citation>
    <scope>NUCLEOTIDE SEQUENCE [LARGE SCALE GENOMIC DNA]</scope>
    <source>
        <strain evidence="3">FJAT-27215</strain>
    </source>
</reference>
<organism evidence="2 3">
    <name type="scientific">Pseudobacillus wudalianchiensis</name>
    <dbReference type="NCBI Taxonomy" id="1743143"/>
    <lineage>
        <taxon>Bacteria</taxon>
        <taxon>Bacillati</taxon>
        <taxon>Bacillota</taxon>
        <taxon>Bacilli</taxon>
        <taxon>Bacillales</taxon>
        <taxon>Bacillaceae</taxon>
        <taxon>Pseudobacillus</taxon>
    </lineage>
</organism>
<keyword evidence="1" id="KW-0472">Membrane</keyword>
<feature type="transmembrane region" description="Helical" evidence="1">
    <location>
        <begin position="21"/>
        <end position="39"/>
    </location>
</feature>
<comment type="caution">
    <text evidence="2">The sequence shown here is derived from an EMBL/GenBank/DDBJ whole genome shotgun (WGS) entry which is preliminary data.</text>
</comment>
<dbReference type="Proteomes" id="UP000092578">
    <property type="component" value="Unassembled WGS sequence"/>
</dbReference>
<evidence type="ECO:0000313" key="3">
    <source>
        <dbReference type="Proteomes" id="UP000092578"/>
    </source>
</evidence>
<evidence type="ECO:0000313" key="2">
    <source>
        <dbReference type="EMBL" id="OCA92254.1"/>
    </source>
</evidence>
<dbReference type="RefSeq" id="WP_065408784.1">
    <property type="nucleotide sequence ID" value="NZ_MAYT01000001.1"/>
</dbReference>
<sequence>MEKDKEKTYKKDSLKGTLFSVLAVGGFILLSWFTVWSLFLSRI</sequence>
<evidence type="ECO:0000256" key="1">
    <source>
        <dbReference type="SAM" id="Phobius"/>
    </source>
</evidence>
<dbReference type="EMBL" id="MAYT01000001">
    <property type="protein sequence ID" value="OCA92254.1"/>
    <property type="molecule type" value="Genomic_DNA"/>
</dbReference>
<keyword evidence="3" id="KW-1185">Reference proteome</keyword>
<name>A0A1B9B821_9BACI</name>